<dbReference type="PRINTS" id="PR00465">
    <property type="entry name" value="EP450IV"/>
</dbReference>
<keyword evidence="8" id="KW-0503">Monooxygenase</keyword>
<dbReference type="RefSeq" id="XP_014560405.1">
    <property type="nucleotide sequence ID" value="XM_014704919.1"/>
</dbReference>
<evidence type="ECO:0000256" key="4">
    <source>
        <dbReference type="ARBA" id="ARBA00022723"/>
    </source>
</evidence>
<dbReference type="AlphaFoldDB" id="W7EY48"/>
<comment type="similarity">
    <text evidence="3 8">Belongs to the cytochrome P450 family.</text>
</comment>
<keyword evidence="4 7" id="KW-0479">Metal-binding</keyword>
<evidence type="ECO:0000256" key="7">
    <source>
        <dbReference type="PIRSR" id="PIRSR602403-1"/>
    </source>
</evidence>
<dbReference type="Pfam" id="PF00067">
    <property type="entry name" value="p450"/>
    <property type="match status" value="1"/>
</dbReference>
<accession>W7EY48</accession>
<dbReference type="InterPro" id="IPR036396">
    <property type="entry name" value="Cyt_P450_sf"/>
</dbReference>
<feature type="binding site" description="axial binding residue" evidence="7">
    <location>
        <position position="459"/>
    </location>
    <ligand>
        <name>heme</name>
        <dbReference type="ChEBI" id="CHEBI:30413"/>
    </ligand>
    <ligandPart>
        <name>Fe</name>
        <dbReference type="ChEBI" id="CHEBI:18248"/>
    </ligandPart>
</feature>
<dbReference type="InterPro" id="IPR001128">
    <property type="entry name" value="Cyt_P450"/>
</dbReference>
<dbReference type="GO" id="GO:0004497">
    <property type="term" value="F:monooxygenase activity"/>
    <property type="evidence" value="ECO:0007669"/>
    <property type="project" value="UniProtKB-KW"/>
</dbReference>
<keyword evidence="7 8" id="KW-0349">Heme</keyword>
<keyword evidence="9" id="KW-1133">Transmembrane helix</keyword>
<evidence type="ECO:0000256" key="6">
    <source>
        <dbReference type="ARBA" id="ARBA00023004"/>
    </source>
</evidence>
<evidence type="ECO:0000256" key="5">
    <source>
        <dbReference type="ARBA" id="ARBA00023002"/>
    </source>
</evidence>
<protein>
    <recommendedName>
        <fullName evidence="12">Cytochrome P450 monooxygenase</fullName>
    </recommendedName>
</protein>
<keyword evidence="5 8" id="KW-0560">Oxidoreductase</keyword>
<dbReference type="GeneID" id="26259039"/>
<dbReference type="InterPro" id="IPR017972">
    <property type="entry name" value="Cyt_P450_CS"/>
</dbReference>
<dbReference type="HOGENOM" id="CLU_022195_0_0_1"/>
<evidence type="ECO:0000256" key="9">
    <source>
        <dbReference type="SAM" id="Phobius"/>
    </source>
</evidence>
<dbReference type="GO" id="GO:0005506">
    <property type="term" value="F:iron ion binding"/>
    <property type="evidence" value="ECO:0007669"/>
    <property type="project" value="InterPro"/>
</dbReference>
<dbReference type="SUPFAM" id="SSF48264">
    <property type="entry name" value="Cytochrome P450"/>
    <property type="match status" value="1"/>
</dbReference>
<evidence type="ECO:0000256" key="1">
    <source>
        <dbReference type="ARBA" id="ARBA00001971"/>
    </source>
</evidence>
<dbReference type="EMBL" id="KI968703">
    <property type="protein sequence ID" value="EUN30830.1"/>
    <property type="molecule type" value="Genomic_DNA"/>
</dbReference>
<dbReference type="OrthoDB" id="1844152at2759"/>
<evidence type="ECO:0000313" key="10">
    <source>
        <dbReference type="EMBL" id="EUN30830.1"/>
    </source>
</evidence>
<name>W7EY48_BIPV3</name>
<dbReference type="GO" id="GO:0016705">
    <property type="term" value="F:oxidoreductase activity, acting on paired donors, with incorporation or reduction of molecular oxygen"/>
    <property type="evidence" value="ECO:0007669"/>
    <property type="project" value="InterPro"/>
</dbReference>
<evidence type="ECO:0000256" key="8">
    <source>
        <dbReference type="RuleBase" id="RU000461"/>
    </source>
</evidence>
<comment type="pathway">
    <text evidence="2">Mycotoxin biosynthesis.</text>
</comment>
<dbReference type="PANTHER" id="PTHR46206:SF7">
    <property type="entry name" value="P450, PUTATIVE (EUROFUNG)-RELATED"/>
    <property type="match status" value="1"/>
</dbReference>
<evidence type="ECO:0008006" key="12">
    <source>
        <dbReference type="Google" id="ProtNLM"/>
    </source>
</evidence>
<keyword evidence="6 7" id="KW-0408">Iron</keyword>
<keyword evidence="9" id="KW-0472">Membrane</keyword>
<gene>
    <name evidence="10" type="ORF">COCVIDRAFT_89533</name>
</gene>
<dbReference type="CDD" id="cd11041">
    <property type="entry name" value="CYP503A1-like"/>
    <property type="match status" value="1"/>
</dbReference>
<dbReference type="PROSITE" id="PS00086">
    <property type="entry name" value="CYTOCHROME_P450"/>
    <property type="match status" value="1"/>
</dbReference>
<evidence type="ECO:0000256" key="3">
    <source>
        <dbReference type="ARBA" id="ARBA00010617"/>
    </source>
</evidence>
<dbReference type="PANTHER" id="PTHR46206">
    <property type="entry name" value="CYTOCHROME P450"/>
    <property type="match status" value="1"/>
</dbReference>
<dbReference type="GO" id="GO:0020037">
    <property type="term" value="F:heme binding"/>
    <property type="evidence" value="ECO:0007669"/>
    <property type="project" value="InterPro"/>
</dbReference>
<reference evidence="10 11" key="1">
    <citation type="journal article" date="2013" name="PLoS Genet.">
        <title>Comparative genome structure, secondary metabolite, and effector coding capacity across Cochliobolus pathogens.</title>
        <authorList>
            <person name="Condon B.J."/>
            <person name="Leng Y."/>
            <person name="Wu D."/>
            <person name="Bushley K.E."/>
            <person name="Ohm R.A."/>
            <person name="Otillar R."/>
            <person name="Martin J."/>
            <person name="Schackwitz W."/>
            <person name="Grimwood J."/>
            <person name="MohdZainudin N."/>
            <person name="Xue C."/>
            <person name="Wang R."/>
            <person name="Manning V.A."/>
            <person name="Dhillon B."/>
            <person name="Tu Z.J."/>
            <person name="Steffenson B.J."/>
            <person name="Salamov A."/>
            <person name="Sun H."/>
            <person name="Lowry S."/>
            <person name="LaButti K."/>
            <person name="Han J."/>
            <person name="Copeland A."/>
            <person name="Lindquist E."/>
            <person name="Barry K."/>
            <person name="Schmutz J."/>
            <person name="Baker S.E."/>
            <person name="Ciuffetti L.M."/>
            <person name="Grigoriev I.V."/>
            <person name="Zhong S."/>
            <person name="Turgeon B.G."/>
        </authorList>
    </citation>
    <scope>NUCLEOTIDE SEQUENCE [LARGE SCALE GENOMIC DNA]</scope>
    <source>
        <strain evidence="10 11">FI3</strain>
    </source>
</reference>
<organism evidence="10 11">
    <name type="scientific">Bipolaris victoriae (strain FI3)</name>
    <name type="common">Victoria blight of oats agent</name>
    <name type="synonym">Cochliobolus victoriae</name>
    <dbReference type="NCBI Taxonomy" id="930091"/>
    <lineage>
        <taxon>Eukaryota</taxon>
        <taxon>Fungi</taxon>
        <taxon>Dikarya</taxon>
        <taxon>Ascomycota</taxon>
        <taxon>Pezizomycotina</taxon>
        <taxon>Dothideomycetes</taxon>
        <taxon>Pleosporomycetidae</taxon>
        <taxon>Pleosporales</taxon>
        <taxon>Pleosporineae</taxon>
        <taxon>Pleosporaceae</taxon>
        <taxon>Bipolaris</taxon>
    </lineage>
</organism>
<evidence type="ECO:0000256" key="2">
    <source>
        <dbReference type="ARBA" id="ARBA00004685"/>
    </source>
</evidence>
<dbReference type="InterPro" id="IPR002403">
    <property type="entry name" value="Cyt_P450_E_grp-IV"/>
</dbReference>
<proteinExistence type="inferred from homology"/>
<comment type="cofactor">
    <cofactor evidence="1 7">
        <name>heme</name>
        <dbReference type="ChEBI" id="CHEBI:30413"/>
    </cofactor>
</comment>
<keyword evidence="11" id="KW-1185">Reference proteome</keyword>
<evidence type="ECO:0000313" key="11">
    <source>
        <dbReference type="Proteomes" id="UP000054337"/>
    </source>
</evidence>
<feature type="transmembrane region" description="Helical" evidence="9">
    <location>
        <begin position="12"/>
        <end position="30"/>
    </location>
</feature>
<sequence>MDSQILSNSALLAQVITLSAVVVAFLVLLPRLSLQFKLSKLPVFGLSTNNDKQRAFFLKYCTELYRKGYKQFTKSVYRMAADDDIQYVVIPPKFLPELNKLSDDVVDLPAAVKKMLEGQYTKHETNFPTLMHTIKADLTPSLKRLNEHISAEIDNAMERFMPPCEDWTKLAIYENLTNIIAQVSGRLFVGPEYCRDPEYLNIAVNFTNETTTAAFAVKNCNKWLRPFKASRLSEIQQLQNRHKRATKFFEPIIRQRQESDQKNSDDMLQWLMDRAKSSNISMDISSLIRQQLTLTVAAIHTTAMTATNSLFCLAAMPEYIEPLREEIQTVLDDNGGSLTPRALQQLVKLDSFIKEVGRWYPFSISKQKKTNKPPPASFARYVHKPFTLSNGQHIPAGVIVEVPSDAVSFDATIFTNPDDFDGFRFYKMRENASTAELARSQLVSANERDMLFGYGKHACPGRFFAANEIKTVLVRMILDYDVVMPDGRTERYEPIQVDRQIMPNPSNSLLLRRRRG</sequence>
<dbReference type="Proteomes" id="UP000054337">
    <property type="component" value="Unassembled WGS sequence"/>
</dbReference>
<dbReference type="Gene3D" id="1.10.630.10">
    <property type="entry name" value="Cytochrome P450"/>
    <property type="match status" value="1"/>
</dbReference>
<keyword evidence="9" id="KW-0812">Transmembrane</keyword>